<gene>
    <name evidence="1" type="ORF">NN4_82510</name>
</gene>
<protein>
    <submittedName>
        <fullName evidence="1">Uncharacterized protein</fullName>
    </submittedName>
</protein>
<keyword evidence="2" id="KW-1185">Reference proteome</keyword>
<organism evidence="1 2">
    <name type="scientific">Nocardia ninae NBRC 108245</name>
    <dbReference type="NCBI Taxonomy" id="1210091"/>
    <lineage>
        <taxon>Bacteria</taxon>
        <taxon>Bacillati</taxon>
        <taxon>Actinomycetota</taxon>
        <taxon>Actinomycetes</taxon>
        <taxon>Mycobacteriales</taxon>
        <taxon>Nocardiaceae</taxon>
        <taxon>Nocardia</taxon>
    </lineage>
</organism>
<name>A0A511MT26_9NOCA</name>
<comment type="caution">
    <text evidence="1">The sequence shown here is derived from an EMBL/GenBank/DDBJ whole genome shotgun (WGS) entry which is preliminary data.</text>
</comment>
<proteinExistence type="predicted"/>
<evidence type="ECO:0000313" key="2">
    <source>
        <dbReference type="Proteomes" id="UP000321424"/>
    </source>
</evidence>
<sequence>MDTADRVTTFVAHYEDPYSDNETKLRRWVAAANERGLEVLVREVTGSRNLVGTVEVDGRIYDVRHLGRRTELQAKPQ</sequence>
<evidence type="ECO:0000313" key="1">
    <source>
        <dbReference type="EMBL" id="GEM43732.1"/>
    </source>
</evidence>
<dbReference type="AlphaFoldDB" id="A0A511MT26"/>
<dbReference type="Proteomes" id="UP000321424">
    <property type="component" value="Unassembled WGS sequence"/>
</dbReference>
<dbReference type="EMBL" id="BJXA01000111">
    <property type="protein sequence ID" value="GEM43732.1"/>
    <property type="molecule type" value="Genomic_DNA"/>
</dbReference>
<accession>A0A511MT26</accession>
<reference evidence="1 2" key="1">
    <citation type="submission" date="2019-07" db="EMBL/GenBank/DDBJ databases">
        <title>Whole genome shotgun sequence of Nocardia ninae NBRC 108245.</title>
        <authorList>
            <person name="Hosoyama A."/>
            <person name="Uohara A."/>
            <person name="Ohji S."/>
            <person name="Ichikawa N."/>
        </authorList>
    </citation>
    <scope>NUCLEOTIDE SEQUENCE [LARGE SCALE GENOMIC DNA]</scope>
    <source>
        <strain evidence="1 2">NBRC 108245</strain>
    </source>
</reference>